<protein>
    <submittedName>
        <fullName evidence="3">Helix-turn-helix transcriptional regulator</fullName>
    </submittedName>
</protein>
<dbReference type="Gene3D" id="1.10.260.40">
    <property type="entry name" value="lambda repressor-like DNA-binding domains"/>
    <property type="match status" value="1"/>
</dbReference>
<dbReference type="InterPro" id="IPR001387">
    <property type="entry name" value="Cro/C1-type_HTH"/>
</dbReference>
<dbReference type="InterPro" id="IPR041413">
    <property type="entry name" value="MLTR_LBD"/>
</dbReference>
<dbReference type="Pfam" id="PF17765">
    <property type="entry name" value="MLTR_LBD"/>
    <property type="match status" value="1"/>
</dbReference>
<dbReference type="Proteomes" id="UP000733379">
    <property type="component" value="Unassembled WGS sequence"/>
</dbReference>
<feature type="region of interest" description="Disordered" evidence="1">
    <location>
        <begin position="279"/>
        <end position="302"/>
    </location>
</feature>
<reference evidence="3 4" key="1">
    <citation type="submission" date="2021-06" db="EMBL/GenBank/DDBJ databases">
        <title>Actinomycetes sequencing.</title>
        <authorList>
            <person name="Shan Q."/>
        </authorList>
    </citation>
    <scope>NUCLEOTIDE SEQUENCE [LARGE SCALE GENOMIC DNA]</scope>
    <source>
        <strain evidence="3 4">NEAU-G5</strain>
    </source>
</reference>
<dbReference type="Gene3D" id="3.30.450.180">
    <property type="match status" value="1"/>
</dbReference>
<evidence type="ECO:0000313" key="3">
    <source>
        <dbReference type="EMBL" id="MBU3062121.1"/>
    </source>
</evidence>
<evidence type="ECO:0000259" key="2">
    <source>
        <dbReference type="PROSITE" id="PS50943"/>
    </source>
</evidence>
<accession>A0ABS6AVQ8</accession>
<proteinExistence type="predicted"/>
<dbReference type="CDD" id="cd00093">
    <property type="entry name" value="HTH_XRE"/>
    <property type="match status" value="1"/>
</dbReference>
<dbReference type="InterPro" id="IPR010982">
    <property type="entry name" value="Lambda_DNA-bd_dom_sf"/>
</dbReference>
<comment type="caution">
    <text evidence="3">The sequence shown here is derived from an EMBL/GenBank/DDBJ whole genome shotgun (WGS) entry which is preliminary data.</text>
</comment>
<dbReference type="RefSeq" id="WP_215917009.1">
    <property type="nucleotide sequence ID" value="NZ_JAHKNI010000003.1"/>
</dbReference>
<gene>
    <name evidence="3" type="ORF">KO481_11365</name>
</gene>
<dbReference type="PANTHER" id="PTHR35010">
    <property type="entry name" value="BLL4672 PROTEIN-RELATED"/>
    <property type="match status" value="1"/>
</dbReference>
<name>A0ABS6AVQ8_9NOCA</name>
<sequence>MSDRRVLGDFLRARRARLNPEHLGLPRGAGRRQTPGLRREEVATLAGLSVDYYIRLEQGRDTNPSLAVLDALASALRLDEDERAHLYDLARAVMSRRPAPASVRQEPRPGLLLLLESVRPTPALILDQPSNVLAANTEALRLFDGMADYPAPERNLVRYVFTHPAARSTWVDWEGVTRDCVAHLRTVQGREPDSPALAAVVSQLCRESPEFADLWAHYDVKTKRGAMRKLHHPAVGRFTLTSEILTAPDGQRFVAFQAAPGTPDHDALTLLGMVGGGVPQRPSRVVDEGVPEQGEGAEHEKR</sequence>
<dbReference type="SMART" id="SM00530">
    <property type="entry name" value="HTH_XRE"/>
    <property type="match status" value="1"/>
</dbReference>
<evidence type="ECO:0000313" key="4">
    <source>
        <dbReference type="Proteomes" id="UP000733379"/>
    </source>
</evidence>
<organism evidence="3 4">
    <name type="scientific">Nocardia albiluteola</name>
    <dbReference type="NCBI Taxonomy" id="2842303"/>
    <lineage>
        <taxon>Bacteria</taxon>
        <taxon>Bacillati</taxon>
        <taxon>Actinomycetota</taxon>
        <taxon>Actinomycetes</taxon>
        <taxon>Mycobacteriales</taxon>
        <taxon>Nocardiaceae</taxon>
        <taxon>Nocardia</taxon>
    </lineage>
</organism>
<keyword evidence="4" id="KW-1185">Reference proteome</keyword>
<dbReference type="SUPFAM" id="SSF47413">
    <property type="entry name" value="lambda repressor-like DNA-binding domains"/>
    <property type="match status" value="1"/>
</dbReference>
<dbReference type="Pfam" id="PF13560">
    <property type="entry name" value="HTH_31"/>
    <property type="match status" value="1"/>
</dbReference>
<evidence type="ECO:0000256" key="1">
    <source>
        <dbReference type="SAM" id="MobiDB-lite"/>
    </source>
</evidence>
<dbReference type="EMBL" id="JAHKNI010000003">
    <property type="protein sequence ID" value="MBU3062121.1"/>
    <property type="molecule type" value="Genomic_DNA"/>
</dbReference>
<feature type="domain" description="HTH cro/C1-type" evidence="2">
    <location>
        <begin position="36"/>
        <end position="83"/>
    </location>
</feature>
<dbReference type="PANTHER" id="PTHR35010:SF2">
    <property type="entry name" value="BLL4672 PROTEIN"/>
    <property type="match status" value="1"/>
</dbReference>
<dbReference type="PROSITE" id="PS50943">
    <property type="entry name" value="HTH_CROC1"/>
    <property type="match status" value="1"/>
</dbReference>